<gene>
    <name evidence="2" type="ORF">HNP82_000483</name>
</gene>
<evidence type="ECO:0000259" key="1">
    <source>
        <dbReference type="Pfam" id="PF13679"/>
    </source>
</evidence>
<sequence length="403" mass="45664">MEQINALLKEILTIDLINITISGVRGDEPASKIKIRPVLMKKELYFQATSYIDTKVIHSNDKAEAMAKKIAGWMEGSYKQMQITTGTEEISVLVSKKGKVTVKRRKKAVSVSPFEMVASHNREKRYILKEGQPVDFLVDLGVMTREGQVVHSRYDKFRQINRFLEFIEDILPALDKGRTVHIIDFGCGKSYLTFAMYYYLKVLNGYDIQVTGLDLKKDVIEHCNQLARRYGYDSLRFLHGDIASYEGQDQVDMVVTLHACDTATDYALFKAVLWNARVILSVPCCQHELNQQMECGALTAVFQYGILKERMAALVTDGLRAELLTCAGYKTQVLEFIDMEHTPKNILIRGVREKGEKPFALSDKYLSCRGLLHVSPTLERLLTGAFGQKTPDGKEESHSETKD</sequence>
<dbReference type="GO" id="GO:0008168">
    <property type="term" value="F:methyltransferase activity"/>
    <property type="evidence" value="ECO:0007669"/>
    <property type="project" value="UniProtKB-KW"/>
</dbReference>
<evidence type="ECO:0000313" key="3">
    <source>
        <dbReference type="Proteomes" id="UP000543642"/>
    </source>
</evidence>
<name>A0A7W8H7S9_9FIRM</name>
<keyword evidence="2" id="KW-0808">Transferase</keyword>
<keyword evidence="3" id="KW-1185">Reference proteome</keyword>
<dbReference type="PANTHER" id="PTHR13369">
    <property type="match status" value="1"/>
</dbReference>
<comment type="caution">
    <text evidence="2">The sequence shown here is derived from an EMBL/GenBank/DDBJ whole genome shotgun (WGS) entry which is preliminary data.</text>
</comment>
<dbReference type="Pfam" id="PF13679">
    <property type="entry name" value="Methyltransf_32"/>
    <property type="match status" value="1"/>
</dbReference>
<feature type="domain" description="Methyltransferase" evidence="1">
    <location>
        <begin position="155"/>
        <end position="292"/>
    </location>
</feature>
<dbReference type="PANTHER" id="PTHR13369:SF3">
    <property type="entry name" value="METHYLTRANSFERASE DOMAIN-CONTAINING PROTEIN"/>
    <property type="match status" value="1"/>
</dbReference>
<dbReference type="InterPro" id="IPR025714">
    <property type="entry name" value="Methyltranfer_dom"/>
</dbReference>
<reference evidence="2 3" key="1">
    <citation type="submission" date="2020-08" db="EMBL/GenBank/DDBJ databases">
        <title>Genomic Encyclopedia of Type Strains, Phase IV (KMG-IV): sequencing the most valuable type-strain genomes for metagenomic binning, comparative biology and taxonomic classification.</title>
        <authorList>
            <person name="Goeker M."/>
        </authorList>
    </citation>
    <scope>NUCLEOTIDE SEQUENCE [LARGE SCALE GENOMIC DNA]</scope>
    <source>
        <strain evidence="2 3">DSM 106146</strain>
    </source>
</reference>
<dbReference type="Proteomes" id="UP000543642">
    <property type="component" value="Unassembled WGS sequence"/>
</dbReference>
<accession>A0A7W8H7S9</accession>
<keyword evidence="2" id="KW-0489">Methyltransferase</keyword>
<dbReference type="EMBL" id="JACHFW010000001">
    <property type="protein sequence ID" value="MBB5263389.1"/>
    <property type="molecule type" value="Genomic_DNA"/>
</dbReference>
<protein>
    <submittedName>
        <fullName evidence="2">SAM-dependent methyltransferase</fullName>
    </submittedName>
</protein>
<dbReference type="GO" id="GO:0005737">
    <property type="term" value="C:cytoplasm"/>
    <property type="evidence" value="ECO:0007669"/>
    <property type="project" value="TreeGrafter"/>
</dbReference>
<dbReference type="GO" id="GO:0032259">
    <property type="term" value="P:methylation"/>
    <property type="evidence" value="ECO:0007669"/>
    <property type="project" value="UniProtKB-KW"/>
</dbReference>
<dbReference type="AlphaFoldDB" id="A0A7W8H7S9"/>
<dbReference type="InterPro" id="IPR029063">
    <property type="entry name" value="SAM-dependent_MTases_sf"/>
</dbReference>
<proteinExistence type="predicted"/>
<dbReference type="Gene3D" id="3.40.50.150">
    <property type="entry name" value="Vaccinia Virus protein VP39"/>
    <property type="match status" value="1"/>
</dbReference>
<dbReference type="CDD" id="cd02440">
    <property type="entry name" value="AdoMet_MTases"/>
    <property type="match status" value="1"/>
</dbReference>
<organism evidence="2 3">
    <name type="scientific">Catenibacillus scindens</name>
    <dbReference type="NCBI Taxonomy" id="673271"/>
    <lineage>
        <taxon>Bacteria</taxon>
        <taxon>Bacillati</taxon>
        <taxon>Bacillota</taxon>
        <taxon>Clostridia</taxon>
        <taxon>Lachnospirales</taxon>
        <taxon>Lachnospiraceae</taxon>
        <taxon>Catenibacillus</taxon>
    </lineage>
</organism>
<evidence type="ECO:0000313" key="2">
    <source>
        <dbReference type="EMBL" id="MBB5263389.1"/>
    </source>
</evidence>
<dbReference type="RefSeq" id="WP_183771057.1">
    <property type="nucleotide sequence ID" value="NZ_JACHFW010000001.1"/>
</dbReference>
<dbReference type="SUPFAM" id="SSF53335">
    <property type="entry name" value="S-adenosyl-L-methionine-dependent methyltransferases"/>
    <property type="match status" value="1"/>
</dbReference>